<organism evidence="2 3">
    <name type="scientific">Rhizopus delemar (strain RA 99-880 / ATCC MYA-4621 / FGSC 9543 / NRRL 43880)</name>
    <name type="common">Mucormycosis agent</name>
    <name type="synonym">Rhizopus arrhizus var. delemar</name>
    <dbReference type="NCBI Taxonomy" id="246409"/>
    <lineage>
        <taxon>Eukaryota</taxon>
        <taxon>Fungi</taxon>
        <taxon>Fungi incertae sedis</taxon>
        <taxon>Mucoromycota</taxon>
        <taxon>Mucoromycotina</taxon>
        <taxon>Mucoromycetes</taxon>
        <taxon>Mucorales</taxon>
        <taxon>Mucorineae</taxon>
        <taxon>Rhizopodaceae</taxon>
        <taxon>Rhizopus</taxon>
    </lineage>
</organism>
<sequence>MTNKNNRDISTDYQDIQIRTLTKWMNVQLKEESVESIDNDLKDGTKLLRLLSVVANNPGLRPERGNMKIHAISNVSRALNFLKEEYKEDDNLPVIASEDIVSGDH</sequence>
<dbReference type="RefSeq" id="XP_067522265.1">
    <property type="nucleotide sequence ID" value="XM_067666164.1"/>
</dbReference>
<proteinExistence type="predicted"/>
<dbReference type="SUPFAM" id="SSF47576">
    <property type="entry name" value="Calponin-homology domain, CH-domain"/>
    <property type="match status" value="1"/>
</dbReference>
<dbReference type="InterPro" id="IPR036872">
    <property type="entry name" value="CH_dom_sf"/>
</dbReference>
<gene>
    <name evidence="2" type="ORF">RO3G_11580</name>
</gene>
<dbReference type="GeneID" id="93618545"/>
<evidence type="ECO:0000259" key="1">
    <source>
        <dbReference type="PROSITE" id="PS50021"/>
    </source>
</evidence>
<dbReference type="Gene3D" id="1.10.418.10">
    <property type="entry name" value="Calponin-like domain"/>
    <property type="match status" value="1"/>
</dbReference>
<dbReference type="VEuPathDB" id="FungiDB:RO3G_11580"/>
<dbReference type="STRING" id="246409.I1CEI9"/>
<feature type="domain" description="Calponin-homology (CH)" evidence="1">
    <location>
        <begin position="15"/>
        <end position="105"/>
    </location>
</feature>
<keyword evidence="3" id="KW-1185">Reference proteome</keyword>
<dbReference type="PANTHER" id="PTHR11915">
    <property type="entry name" value="SPECTRIN/FILAMIN RELATED CYTOSKELETAL PROTEIN"/>
    <property type="match status" value="1"/>
</dbReference>
<dbReference type="InParanoid" id="I1CEI9"/>
<dbReference type="InterPro" id="IPR001715">
    <property type="entry name" value="CH_dom"/>
</dbReference>
<dbReference type="Pfam" id="PF00307">
    <property type="entry name" value="CH"/>
    <property type="match status" value="1"/>
</dbReference>
<protein>
    <recommendedName>
        <fullName evidence="1">Calponin-homology (CH) domain-containing protein</fullName>
    </recommendedName>
</protein>
<dbReference type="PROSITE" id="PS50021">
    <property type="entry name" value="CH"/>
    <property type="match status" value="1"/>
</dbReference>
<dbReference type="eggNOG" id="KOG0035">
    <property type="taxonomic scope" value="Eukaryota"/>
</dbReference>
<name>I1CEI9_RHIO9</name>
<dbReference type="EMBL" id="CH476740">
    <property type="protein sequence ID" value="EIE86869.1"/>
    <property type="molecule type" value="Genomic_DNA"/>
</dbReference>
<dbReference type="OrthoDB" id="10017054at2759"/>
<evidence type="ECO:0000313" key="2">
    <source>
        <dbReference type="EMBL" id="EIE86869.1"/>
    </source>
</evidence>
<dbReference type="AlphaFoldDB" id="I1CEI9"/>
<evidence type="ECO:0000313" key="3">
    <source>
        <dbReference type="Proteomes" id="UP000009138"/>
    </source>
</evidence>
<accession>I1CEI9</accession>
<reference evidence="2 3" key="1">
    <citation type="journal article" date="2009" name="PLoS Genet.">
        <title>Genomic analysis of the basal lineage fungus Rhizopus oryzae reveals a whole-genome duplication.</title>
        <authorList>
            <person name="Ma L.-J."/>
            <person name="Ibrahim A.S."/>
            <person name="Skory C."/>
            <person name="Grabherr M.G."/>
            <person name="Burger G."/>
            <person name="Butler M."/>
            <person name="Elias M."/>
            <person name="Idnurm A."/>
            <person name="Lang B.F."/>
            <person name="Sone T."/>
            <person name="Abe A."/>
            <person name="Calvo S.E."/>
            <person name="Corrochano L.M."/>
            <person name="Engels R."/>
            <person name="Fu J."/>
            <person name="Hansberg W."/>
            <person name="Kim J.-M."/>
            <person name="Kodira C.D."/>
            <person name="Koehrsen M.J."/>
            <person name="Liu B."/>
            <person name="Miranda-Saavedra D."/>
            <person name="O'Leary S."/>
            <person name="Ortiz-Castellanos L."/>
            <person name="Poulter R."/>
            <person name="Rodriguez-Romero J."/>
            <person name="Ruiz-Herrera J."/>
            <person name="Shen Y.-Q."/>
            <person name="Zeng Q."/>
            <person name="Galagan J."/>
            <person name="Birren B.W."/>
            <person name="Cuomo C.A."/>
            <person name="Wickes B.L."/>
        </authorList>
    </citation>
    <scope>NUCLEOTIDE SEQUENCE [LARGE SCALE GENOMIC DNA]</scope>
    <source>
        <strain evidence="3">RA 99-880 / ATCC MYA-4621 / FGSC 9543 / NRRL 43880</strain>
    </source>
</reference>
<dbReference type="Proteomes" id="UP000009138">
    <property type="component" value="Unassembled WGS sequence"/>
</dbReference>